<dbReference type="EMBL" id="ML736212">
    <property type="protein sequence ID" value="KAE8378179.1"/>
    <property type="molecule type" value="Genomic_DNA"/>
</dbReference>
<dbReference type="Pfam" id="PF03747">
    <property type="entry name" value="ADP_ribosyl_GH"/>
    <property type="match status" value="1"/>
</dbReference>
<keyword evidence="3" id="KW-1185">Reference proteome</keyword>
<dbReference type="SUPFAM" id="SSF101478">
    <property type="entry name" value="ADP-ribosylglycohydrolase"/>
    <property type="match status" value="1"/>
</dbReference>
<name>A0A5N7B8V7_9EURO</name>
<dbReference type="GO" id="GO:0046872">
    <property type="term" value="F:metal ion binding"/>
    <property type="evidence" value="ECO:0007669"/>
    <property type="project" value="UniProtKB-KW"/>
</dbReference>
<gene>
    <name evidence="2" type="ORF">BDV26DRAFT_262172</name>
</gene>
<dbReference type="Proteomes" id="UP000326198">
    <property type="component" value="Unassembled WGS sequence"/>
</dbReference>
<comment type="cofactor">
    <cofactor evidence="1">
        <name>Mg(2+)</name>
        <dbReference type="ChEBI" id="CHEBI:18420"/>
    </cofactor>
    <text evidence="1">Binds 2 magnesium ions per subunit.</text>
</comment>
<feature type="binding site" evidence="1">
    <location>
        <position position="337"/>
    </location>
    <ligand>
        <name>Mg(2+)</name>
        <dbReference type="ChEBI" id="CHEBI:18420"/>
        <label>1</label>
    </ligand>
</feature>
<dbReference type="OrthoDB" id="2021138at2759"/>
<dbReference type="InterPro" id="IPR005502">
    <property type="entry name" value="Ribosyl_crysJ1"/>
</dbReference>
<sequence>MDESSGLEFLDVHPFVRPTVLDRVRGTIIGGALGDAVGLYTEFLSKDLVRDAYPEGKFQLVEPATELRNDGHRNKFVKTAWTDDTDHALLLLFSFVHTDGKFLRPTDFAKRLQFWCEQGLRCLDRLPLGLGRTVGSVVCDNKFLDDPIGTAYRHWRNSNCNAAPNGSLMRTHPLGIICLGLTLEETFQLAADFSRVTHADPRCIVSCCLSTALIRGMLRGEVTSEQDVDEMITRSALWVKTWMEEENHLKEGTMELPQLYSTFDHEEYDKHVHVESLDELELDDSMKMGYVYKTLGAGIFMLRCAMRRVNHLSLCEQPNALFEELITSLVLQGGDADTNATAAGALVGALLGYSQLPSKWKDGLMHGQWLLHKCNGLASVVRISPFIPPYKGSSDTDAALDGGKPPLNRQQLYDREHAFMMEYMTKTEMAARVKKNSSGWVDKWFRK</sequence>
<dbReference type="GO" id="GO:0016787">
    <property type="term" value="F:hydrolase activity"/>
    <property type="evidence" value="ECO:0007669"/>
    <property type="project" value="UniProtKB-KW"/>
</dbReference>
<evidence type="ECO:0000256" key="1">
    <source>
        <dbReference type="PIRSR" id="PIRSR605502-1"/>
    </source>
</evidence>
<feature type="binding site" evidence="1">
    <location>
        <position position="338"/>
    </location>
    <ligand>
        <name>Mg(2+)</name>
        <dbReference type="ChEBI" id="CHEBI:18420"/>
        <label>1</label>
    </ligand>
</feature>
<dbReference type="PANTHER" id="PTHR16222:SF28">
    <property type="entry name" value="ADP-RIBOSYLGLYCOHYDROLASE"/>
    <property type="match status" value="1"/>
</dbReference>
<feature type="binding site" evidence="1">
    <location>
        <position position="82"/>
    </location>
    <ligand>
        <name>Mg(2+)</name>
        <dbReference type="ChEBI" id="CHEBI:18420"/>
        <label>1</label>
    </ligand>
</feature>
<accession>A0A5N7B8V7</accession>
<reference evidence="2 3" key="1">
    <citation type="submission" date="2019-04" db="EMBL/GenBank/DDBJ databases">
        <title>Friends and foes A comparative genomics studyof 23 Aspergillus species from section Flavi.</title>
        <authorList>
            <consortium name="DOE Joint Genome Institute"/>
            <person name="Kjaerbolling I."/>
            <person name="Vesth T."/>
            <person name="Frisvad J.C."/>
            <person name="Nybo J.L."/>
            <person name="Theobald S."/>
            <person name="Kildgaard S."/>
            <person name="Isbrandt T."/>
            <person name="Kuo A."/>
            <person name="Sato A."/>
            <person name="Lyhne E.K."/>
            <person name="Kogle M.E."/>
            <person name="Wiebenga A."/>
            <person name="Kun R.S."/>
            <person name="Lubbers R.J."/>
            <person name="Makela M.R."/>
            <person name="Barry K."/>
            <person name="Chovatia M."/>
            <person name="Clum A."/>
            <person name="Daum C."/>
            <person name="Haridas S."/>
            <person name="He G."/>
            <person name="LaButti K."/>
            <person name="Lipzen A."/>
            <person name="Mondo S."/>
            <person name="Riley R."/>
            <person name="Salamov A."/>
            <person name="Simmons B.A."/>
            <person name="Magnuson J.K."/>
            <person name="Henrissat B."/>
            <person name="Mortensen U.H."/>
            <person name="Larsen T.O."/>
            <person name="Devries R.P."/>
            <person name="Grigoriev I.V."/>
            <person name="Machida M."/>
            <person name="Baker S.E."/>
            <person name="Andersen M.R."/>
        </authorList>
    </citation>
    <scope>NUCLEOTIDE SEQUENCE [LARGE SCALE GENOMIC DNA]</scope>
    <source>
        <strain evidence="2 3">IBT 29228</strain>
    </source>
</reference>
<dbReference type="PANTHER" id="PTHR16222">
    <property type="entry name" value="ADP-RIBOSYLGLYCOHYDROLASE"/>
    <property type="match status" value="1"/>
</dbReference>
<keyword evidence="1" id="KW-0479">Metal-binding</keyword>
<dbReference type="InterPro" id="IPR036705">
    <property type="entry name" value="Ribosyl_crysJ1_sf"/>
</dbReference>
<protein>
    <submittedName>
        <fullName evidence="2">ADP-ribosylglycohydrolase-domain-containing protein</fullName>
    </submittedName>
</protein>
<dbReference type="Gene3D" id="1.10.4080.10">
    <property type="entry name" value="ADP-ribosylation/Crystallin J1"/>
    <property type="match status" value="1"/>
</dbReference>
<keyword evidence="1" id="KW-0460">Magnesium</keyword>
<organism evidence="2 3">
    <name type="scientific">Aspergillus bertholletiae</name>
    <dbReference type="NCBI Taxonomy" id="1226010"/>
    <lineage>
        <taxon>Eukaryota</taxon>
        <taxon>Fungi</taxon>
        <taxon>Dikarya</taxon>
        <taxon>Ascomycota</taxon>
        <taxon>Pezizomycotina</taxon>
        <taxon>Eurotiomycetes</taxon>
        <taxon>Eurotiomycetidae</taxon>
        <taxon>Eurotiales</taxon>
        <taxon>Aspergillaceae</taxon>
        <taxon>Aspergillus</taxon>
        <taxon>Aspergillus subgen. Circumdati</taxon>
    </lineage>
</organism>
<keyword evidence="2" id="KW-0378">Hydrolase</keyword>
<dbReference type="AlphaFoldDB" id="A0A5N7B8V7"/>
<feature type="binding site" evidence="1">
    <location>
        <position position="83"/>
    </location>
    <ligand>
        <name>Mg(2+)</name>
        <dbReference type="ChEBI" id="CHEBI:18420"/>
        <label>1</label>
    </ligand>
</feature>
<dbReference type="InterPro" id="IPR050792">
    <property type="entry name" value="ADP-ribosylglycohydrolase"/>
</dbReference>
<feature type="binding site" evidence="1">
    <location>
        <position position="335"/>
    </location>
    <ligand>
        <name>Mg(2+)</name>
        <dbReference type="ChEBI" id="CHEBI:18420"/>
        <label>1</label>
    </ligand>
</feature>
<evidence type="ECO:0000313" key="3">
    <source>
        <dbReference type="Proteomes" id="UP000326198"/>
    </source>
</evidence>
<proteinExistence type="predicted"/>
<feature type="binding site" evidence="1">
    <location>
        <position position="84"/>
    </location>
    <ligand>
        <name>Mg(2+)</name>
        <dbReference type="ChEBI" id="CHEBI:18420"/>
        <label>1</label>
    </ligand>
</feature>
<evidence type="ECO:0000313" key="2">
    <source>
        <dbReference type="EMBL" id="KAE8378179.1"/>
    </source>
</evidence>